<dbReference type="InterPro" id="IPR016024">
    <property type="entry name" value="ARM-type_fold"/>
</dbReference>
<dbReference type="SUPFAM" id="SSF48371">
    <property type="entry name" value="ARM repeat"/>
    <property type="match status" value="1"/>
</dbReference>
<evidence type="ECO:0000313" key="2">
    <source>
        <dbReference type="EMBL" id="GAA3919819.1"/>
    </source>
</evidence>
<dbReference type="RefSeq" id="WP_345282898.1">
    <property type="nucleotide sequence ID" value="NZ_BAABAJ010000008.1"/>
</dbReference>
<feature type="region of interest" description="Disordered" evidence="1">
    <location>
        <begin position="1"/>
        <end position="26"/>
    </location>
</feature>
<name>A0ABP7MDN1_9ACTN</name>
<gene>
    <name evidence="2" type="ORF">GCM10022244_31170</name>
</gene>
<organism evidence="2 3">
    <name type="scientific">Streptomyces gulbargensis</name>
    <dbReference type="NCBI Taxonomy" id="364901"/>
    <lineage>
        <taxon>Bacteria</taxon>
        <taxon>Bacillati</taxon>
        <taxon>Actinomycetota</taxon>
        <taxon>Actinomycetes</taxon>
        <taxon>Kitasatosporales</taxon>
        <taxon>Streptomycetaceae</taxon>
        <taxon>Streptomyces</taxon>
    </lineage>
</organism>
<proteinExistence type="predicted"/>
<keyword evidence="3" id="KW-1185">Reference proteome</keyword>
<evidence type="ECO:0008006" key="4">
    <source>
        <dbReference type="Google" id="ProtNLM"/>
    </source>
</evidence>
<sequence>MARTSGRPARDAAGAARHEGDGGGAGREVAEAVAALRGDGETPEAWVTGLVFNEKAGDEVLRRVFTVDPFPDARYWLAYHPLPPAAAHASVRHPDPRVRRFLAENPRLPADVLAVLAQDTDARVRRVAVMTACEYGIELPVELVVRLATGDDARLRYGATGLAGLPDEVLLSLAEDPDPRVRAVAIGPWSWPRLRPEVREAAAADEDPLVREAVAEATRVEAPLPVTVAEFLAESDPDRRGRAARTAPVDADLAAFLVGHEDRAVRHAAAHNPHVPTALALVLGSDTDPAVRLAVSLRADLTEEQRAAIAPTVPAGRQPVPAWVAERFGDPEAMRELAASGHVVLRRAVTCAPWLPPDVVTRLAADDDFFVRLMLCENDHAPHDLLVEMFISWDGLSSGSLVHRRNFARPGLARFADHADPRLRYAALFDPQAGPELVERLSYDPEALVRRRASGDGRLPLRRLAELLDEPDTARTAARNPSLPVPLMHRMLDLAGAGH</sequence>
<evidence type="ECO:0000313" key="3">
    <source>
        <dbReference type="Proteomes" id="UP001501000"/>
    </source>
</evidence>
<dbReference type="Proteomes" id="UP001501000">
    <property type="component" value="Unassembled WGS sequence"/>
</dbReference>
<dbReference type="Gene3D" id="1.25.10.10">
    <property type="entry name" value="Leucine-rich Repeat Variant"/>
    <property type="match status" value="2"/>
</dbReference>
<protein>
    <recommendedName>
        <fullName evidence="4">LRV domain-containing protein</fullName>
    </recommendedName>
</protein>
<accession>A0ABP7MDN1</accession>
<dbReference type="EMBL" id="BAABAJ010000008">
    <property type="protein sequence ID" value="GAA3919819.1"/>
    <property type="molecule type" value="Genomic_DNA"/>
</dbReference>
<reference evidence="3" key="1">
    <citation type="journal article" date="2019" name="Int. J. Syst. Evol. Microbiol.">
        <title>The Global Catalogue of Microorganisms (GCM) 10K type strain sequencing project: providing services to taxonomists for standard genome sequencing and annotation.</title>
        <authorList>
            <consortium name="The Broad Institute Genomics Platform"/>
            <consortium name="The Broad Institute Genome Sequencing Center for Infectious Disease"/>
            <person name="Wu L."/>
            <person name="Ma J."/>
        </authorList>
    </citation>
    <scope>NUCLEOTIDE SEQUENCE [LARGE SCALE GENOMIC DNA]</scope>
    <source>
        <strain evidence="3">JCM 16956</strain>
    </source>
</reference>
<comment type="caution">
    <text evidence="2">The sequence shown here is derived from an EMBL/GenBank/DDBJ whole genome shotgun (WGS) entry which is preliminary data.</text>
</comment>
<dbReference type="InterPro" id="IPR011989">
    <property type="entry name" value="ARM-like"/>
</dbReference>
<evidence type="ECO:0000256" key="1">
    <source>
        <dbReference type="SAM" id="MobiDB-lite"/>
    </source>
</evidence>